<proteinExistence type="predicted"/>
<accession>A0A7D9EWG1</accession>
<gene>
    <name evidence="1" type="ORF">PACLA_8A070111</name>
</gene>
<comment type="caution">
    <text evidence="1">The sequence shown here is derived from an EMBL/GenBank/DDBJ whole genome shotgun (WGS) entry which is preliminary data.</text>
</comment>
<dbReference type="PANTHER" id="PTHR31912:SF34">
    <property type="entry name" value="NOTOCHORD-RELATED PROTEIN"/>
    <property type="match status" value="1"/>
</dbReference>
<sequence>NIDNSLVHFCEITKAFAYGYQSLVLTQQVEEIPIVSINGLSGNRITFKEINDEVIQLTMENIDNSLVHFCEITKAFAYGYQSLVLTQQVEEIPIVSINGLSGNRITFKEINDEVIQLTMEVAAGGKQTLTLPIVIFSDETSGNRSKKWNRLESYSMFLASLPRKEISKFSNIHFISASNLVNSADLGKEIATDLKALEDGMPMFDINSNCDVFIQCPVLFVGCDNPRASEFCHHMGSSANYFCRICEATKETATEIGNVRTKQGIQTTLGQINTANSEAQKKRIRTATGITERGGQFDALSVFEATRQTPVEVLHTILLGPVKYLVKKTITNLSAADKKKVKAKIEAFDFSAYARRLPSSFVKIYGSCVGRDFKLWAQISVFILDGIIPEDELEVWLYISEMFAMAYGSEVDIEDMDNITNLMEQTIECISEVHPEFMQKQKFHMLLHLKDDMLNYGPPIGFCTERFEEFNSIIRQLNVYSNRHASSKDIGEKFAKHHLLKFLINGGYWKDGDIRRCASKELIRISQQPAFQKFMYQIDPKATQLMDKEIYQPGSLRLGNYKNGRITIVNTADILPTTQAVQDDINTQNVNIQPKCKEFKACVAQDKTLVHKGNVFAYNNHNNEACFGKFCTSVQFSSDDATENWVLLAELKMLRDDANNVVHGKLTSPLLEEKEIKRLIPATALLQKVSVVHNCDYRCGFVDAELPVVEEREINNKERYIFEHDLSNKLYVLNRFYLGESWKYIPDE</sequence>
<protein>
    <submittedName>
        <fullName evidence="1">Uncharacterized protein</fullName>
    </submittedName>
</protein>
<dbReference type="Proteomes" id="UP001152795">
    <property type="component" value="Unassembled WGS sequence"/>
</dbReference>
<evidence type="ECO:0000313" key="1">
    <source>
        <dbReference type="EMBL" id="CAB4017649.1"/>
    </source>
</evidence>
<dbReference type="PANTHER" id="PTHR31912">
    <property type="entry name" value="IP13529P"/>
    <property type="match status" value="1"/>
</dbReference>
<dbReference type="AlphaFoldDB" id="A0A7D9EWG1"/>
<name>A0A7D9EWG1_PARCT</name>
<dbReference type="EMBL" id="CACRXK020009641">
    <property type="protein sequence ID" value="CAB4017649.1"/>
    <property type="molecule type" value="Genomic_DNA"/>
</dbReference>
<organism evidence="1 2">
    <name type="scientific">Paramuricea clavata</name>
    <name type="common">Red gorgonian</name>
    <name type="synonym">Violescent sea-whip</name>
    <dbReference type="NCBI Taxonomy" id="317549"/>
    <lineage>
        <taxon>Eukaryota</taxon>
        <taxon>Metazoa</taxon>
        <taxon>Cnidaria</taxon>
        <taxon>Anthozoa</taxon>
        <taxon>Octocorallia</taxon>
        <taxon>Malacalcyonacea</taxon>
        <taxon>Plexauridae</taxon>
        <taxon>Paramuricea</taxon>
    </lineage>
</organism>
<reference evidence="1" key="1">
    <citation type="submission" date="2020-04" db="EMBL/GenBank/DDBJ databases">
        <authorList>
            <person name="Alioto T."/>
            <person name="Alioto T."/>
            <person name="Gomez Garrido J."/>
        </authorList>
    </citation>
    <scope>NUCLEOTIDE SEQUENCE</scope>
    <source>
        <strain evidence="1">A484AB</strain>
    </source>
</reference>
<evidence type="ECO:0000313" key="2">
    <source>
        <dbReference type="Proteomes" id="UP001152795"/>
    </source>
</evidence>
<feature type="non-terminal residue" evidence="1">
    <location>
        <position position="748"/>
    </location>
</feature>
<dbReference type="OrthoDB" id="2506088at2759"/>
<keyword evidence="2" id="KW-1185">Reference proteome</keyword>